<organism evidence="2 3">
    <name type="scientific">Hyaloscypha bicolor E</name>
    <dbReference type="NCBI Taxonomy" id="1095630"/>
    <lineage>
        <taxon>Eukaryota</taxon>
        <taxon>Fungi</taxon>
        <taxon>Dikarya</taxon>
        <taxon>Ascomycota</taxon>
        <taxon>Pezizomycotina</taxon>
        <taxon>Leotiomycetes</taxon>
        <taxon>Helotiales</taxon>
        <taxon>Hyaloscyphaceae</taxon>
        <taxon>Hyaloscypha</taxon>
        <taxon>Hyaloscypha bicolor</taxon>
    </lineage>
</organism>
<keyword evidence="2" id="KW-0378">Hydrolase</keyword>
<dbReference type="SUPFAM" id="SSF53474">
    <property type="entry name" value="alpha/beta-Hydrolases"/>
    <property type="match status" value="1"/>
</dbReference>
<proteinExistence type="predicted"/>
<dbReference type="PANTHER" id="PTHR17630">
    <property type="entry name" value="DIENELACTONE HYDROLASE"/>
    <property type="match status" value="1"/>
</dbReference>
<evidence type="ECO:0000313" key="3">
    <source>
        <dbReference type="Proteomes" id="UP000235371"/>
    </source>
</evidence>
<sequence length="275" mass="30936">MTGLHPCCDPTAPSTIWEGMPTGRIIEIDGIEMYISQPRMRDRESESELSTLGPESFKEHEPKRVILFLTEGHGIYLPNAQLLADSFASHLDCDIIMPDQFAGQARLDKNHRPFFPPGKEPEFEAWKQRHEPPVTDPLLALVVRYIRDQYGQDVKIGGVGYCFGGRYVIRLMGAGFIDVGVVNHPSFFTMEEVHLVTKGKQLAIYAAEVDDILPPEKRRQTEDVLTKTGATWMSTVFGGTEHGFSVRGDLTVKDVRLAKESAFKGAVSWFRNWLI</sequence>
<accession>A0A2J6THJ3</accession>
<protein>
    <submittedName>
        <fullName evidence="2">Alpha/beta-hydrolase</fullName>
    </submittedName>
</protein>
<dbReference type="OrthoDB" id="17560at2759"/>
<dbReference type="AlphaFoldDB" id="A0A2J6THJ3"/>
<evidence type="ECO:0000313" key="2">
    <source>
        <dbReference type="EMBL" id="PMD62464.1"/>
    </source>
</evidence>
<dbReference type="Proteomes" id="UP000235371">
    <property type="component" value="Unassembled WGS sequence"/>
</dbReference>
<dbReference type="InterPro" id="IPR029058">
    <property type="entry name" value="AB_hydrolase_fold"/>
</dbReference>
<dbReference type="Pfam" id="PF01738">
    <property type="entry name" value="DLH"/>
    <property type="match status" value="1"/>
</dbReference>
<dbReference type="InterPro" id="IPR002925">
    <property type="entry name" value="Dienelactn_hydro"/>
</dbReference>
<dbReference type="EMBL" id="KZ613783">
    <property type="protein sequence ID" value="PMD62464.1"/>
    <property type="molecule type" value="Genomic_DNA"/>
</dbReference>
<name>A0A2J6THJ3_9HELO</name>
<dbReference type="GeneID" id="36582449"/>
<dbReference type="Gene3D" id="3.40.50.1820">
    <property type="entry name" value="alpha/beta hydrolase"/>
    <property type="match status" value="1"/>
</dbReference>
<dbReference type="RefSeq" id="XP_024739368.1">
    <property type="nucleotide sequence ID" value="XM_024874369.1"/>
</dbReference>
<feature type="domain" description="Dienelactone hydrolase" evidence="1">
    <location>
        <begin position="61"/>
        <end position="272"/>
    </location>
</feature>
<dbReference type="InParanoid" id="A0A2J6THJ3"/>
<reference evidence="2 3" key="1">
    <citation type="submission" date="2016-04" db="EMBL/GenBank/DDBJ databases">
        <title>A degradative enzymes factory behind the ericoid mycorrhizal symbiosis.</title>
        <authorList>
            <consortium name="DOE Joint Genome Institute"/>
            <person name="Martino E."/>
            <person name="Morin E."/>
            <person name="Grelet G."/>
            <person name="Kuo A."/>
            <person name="Kohler A."/>
            <person name="Daghino S."/>
            <person name="Barry K."/>
            <person name="Choi C."/>
            <person name="Cichocki N."/>
            <person name="Clum A."/>
            <person name="Copeland A."/>
            <person name="Hainaut M."/>
            <person name="Haridas S."/>
            <person name="Labutti K."/>
            <person name="Lindquist E."/>
            <person name="Lipzen A."/>
            <person name="Khouja H.-R."/>
            <person name="Murat C."/>
            <person name="Ohm R."/>
            <person name="Olson A."/>
            <person name="Spatafora J."/>
            <person name="Veneault-Fourrey C."/>
            <person name="Henrissat B."/>
            <person name="Grigoriev I."/>
            <person name="Martin F."/>
            <person name="Perotto S."/>
        </authorList>
    </citation>
    <scope>NUCLEOTIDE SEQUENCE [LARGE SCALE GENOMIC DNA]</scope>
    <source>
        <strain evidence="2 3">E</strain>
    </source>
</reference>
<evidence type="ECO:0000259" key="1">
    <source>
        <dbReference type="Pfam" id="PF01738"/>
    </source>
</evidence>
<gene>
    <name evidence="2" type="ORF">K444DRAFT_524650</name>
</gene>
<keyword evidence="3" id="KW-1185">Reference proteome</keyword>
<dbReference type="GO" id="GO:0016787">
    <property type="term" value="F:hydrolase activity"/>
    <property type="evidence" value="ECO:0007669"/>
    <property type="project" value="UniProtKB-KW"/>
</dbReference>
<dbReference type="PANTHER" id="PTHR17630:SF44">
    <property type="entry name" value="PROTEIN AIM2"/>
    <property type="match status" value="1"/>
</dbReference>